<evidence type="ECO:0000256" key="1">
    <source>
        <dbReference type="SAM" id="MobiDB-lite"/>
    </source>
</evidence>
<proteinExistence type="predicted"/>
<feature type="region of interest" description="Disordered" evidence="1">
    <location>
        <begin position="29"/>
        <end position="52"/>
    </location>
</feature>
<dbReference type="Pfam" id="PF14412">
    <property type="entry name" value="AHH"/>
    <property type="match status" value="1"/>
</dbReference>
<dbReference type="InterPro" id="IPR032871">
    <property type="entry name" value="AHH_dom_containing"/>
</dbReference>
<reference evidence="2" key="1">
    <citation type="journal article" date="2022" name="Arch. Microbiol.">
        <title>Microbulbifer okhotskensis sp. nov., isolated from a deep bottom sediment of the Okhotsk Sea.</title>
        <authorList>
            <person name="Romanenko L."/>
            <person name="Kurilenko V."/>
            <person name="Otstavnykh N."/>
            <person name="Velansky P."/>
            <person name="Isaeva M."/>
            <person name="Mikhailov V."/>
        </authorList>
    </citation>
    <scope>NUCLEOTIDE SEQUENCE</scope>
    <source>
        <strain evidence="2">OS29</strain>
    </source>
</reference>
<dbReference type="EMBL" id="JALBWM010000018">
    <property type="protein sequence ID" value="MCO1334004.1"/>
    <property type="molecule type" value="Genomic_DNA"/>
</dbReference>
<dbReference type="Proteomes" id="UP001139028">
    <property type="component" value="Unassembled WGS sequence"/>
</dbReference>
<comment type="caution">
    <text evidence="2">The sequence shown here is derived from an EMBL/GenBank/DDBJ whole genome shotgun (WGS) entry which is preliminary data.</text>
</comment>
<dbReference type="AlphaFoldDB" id="A0A9X2J557"/>
<feature type="compositionally biased region" description="Basic and acidic residues" evidence="1">
    <location>
        <begin position="43"/>
        <end position="52"/>
    </location>
</feature>
<evidence type="ECO:0000313" key="3">
    <source>
        <dbReference type="Proteomes" id="UP001139028"/>
    </source>
</evidence>
<accession>A0A9X2J557</accession>
<organism evidence="2 3">
    <name type="scientific">Microbulbifer okhotskensis</name>
    <dbReference type="NCBI Taxonomy" id="2926617"/>
    <lineage>
        <taxon>Bacteria</taxon>
        <taxon>Pseudomonadati</taxon>
        <taxon>Pseudomonadota</taxon>
        <taxon>Gammaproteobacteria</taxon>
        <taxon>Cellvibrionales</taxon>
        <taxon>Microbulbiferaceae</taxon>
        <taxon>Microbulbifer</taxon>
    </lineage>
</organism>
<sequence>MQYDHGKRVTPHYHEMTPLERAITEFEGKAKAYHSSKNSQLENETKEQRAKREKQLESALLHLKHEKLRALTQVEVQHQLEEYRQAARVATEGDFASQLEAQEILADEKHHPTKKLANFMRMDGRPQPSPRFTPHHLVQGKGKGQDAARARVELHMQGIGVNDADNGVWMPRTKADKGHWAYPNTAAHSEIHTLNYEKWVYANVSFKASEQAMRGALSILRAHLKDGTQPEQVTSRSDPSWSGK</sequence>
<dbReference type="RefSeq" id="WP_252465464.1">
    <property type="nucleotide sequence ID" value="NZ_JALBWM010000018.1"/>
</dbReference>
<keyword evidence="3" id="KW-1185">Reference proteome</keyword>
<evidence type="ECO:0000313" key="2">
    <source>
        <dbReference type="EMBL" id="MCO1334004.1"/>
    </source>
</evidence>
<protein>
    <submittedName>
        <fullName evidence="2">AHH domain-containing protein</fullName>
    </submittedName>
</protein>
<name>A0A9X2J557_9GAMM</name>
<gene>
    <name evidence="2" type="ORF">MO867_06580</name>
</gene>